<comment type="caution">
    <text evidence="2">The sequence shown here is derived from an EMBL/GenBank/DDBJ whole genome shotgun (WGS) entry which is preliminary data.</text>
</comment>
<organism evidence="2 3">
    <name type="scientific">Actinobacillus porcinus</name>
    <dbReference type="NCBI Taxonomy" id="51048"/>
    <lineage>
        <taxon>Bacteria</taxon>
        <taxon>Pseudomonadati</taxon>
        <taxon>Pseudomonadota</taxon>
        <taxon>Gammaproteobacteria</taxon>
        <taxon>Pasteurellales</taxon>
        <taxon>Pasteurellaceae</taxon>
        <taxon>Actinobacillus</taxon>
    </lineage>
</organism>
<gene>
    <name evidence="2" type="ORF">SAMEA1410922_00308</name>
</gene>
<dbReference type="EMBL" id="CABFKI010000002">
    <property type="protein sequence ID" value="VTU06313.1"/>
    <property type="molecule type" value="Genomic_DNA"/>
</dbReference>
<keyword evidence="1" id="KW-0732">Signal</keyword>
<dbReference type="Proteomes" id="UP000308167">
    <property type="component" value="Unassembled WGS sequence"/>
</dbReference>
<dbReference type="PROSITE" id="PS51257">
    <property type="entry name" value="PROKAR_LIPOPROTEIN"/>
    <property type="match status" value="1"/>
</dbReference>
<dbReference type="RefSeq" id="WP_135709178.1">
    <property type="nucleotide sequence ID" value="NZ_CABFKI010000002.1"/>
</dbReference>
<evidence type="ECO:0008006" key="4">
    <source>
        <dbReference type="Google" id="ProtNLM"/>
    </source>
</evidence>
<reference evidence="2 3" key="1">
    <citation type="submission" date="2019-05" db="EMBL/GenBank/DDBJ databases">
        <authorList>
            <consortium name="Pathogen Informatics"/>
        </authorList>
    </citation>
    <scope>NUCLEOTIDE SEQUENCE [LARGE SCALE GENOMIC DNA]</scope>
    <source>
        <strain evidence="2 3">NM319</strain>
    </source>
</reference>
<evidence type="ECO:0000313" key="2">
    <source>
        <dbReference type="EMBL" id="VTU06313.1"/>
    </source>
</evidence>
<name>A0ABY6TIH6_9PAST</name>
<protein>
    <recommendedName>
        <fullName evidence="4">Lipoprotein</fullName>
    </recommendedName>
</protein>
<accession>A0ABY6TIH6</accession>
<proteinExistence type="predicted"/>
<keyword evidence="3" id="KW-1185">Reference proteome</keyword>
<evidence type="ECO:0000313" key="3">
    <source>
        <dbReference type="Proteomes" id="UP000308167"/>
    </source>
</evidence>
<feature type="signal peptide" evidence="1">
    <location>
        <begin position="1"/>
        <end position="19"/>
    </location>
</feature>
<feature type="chain" id="PRO_5045858411" description="Lipoprotein" evidence="1">
    <location>
        <begin position="20"/>
        <end position="177"/>
    </location>
</feature>
<dbReference type="GeneID" id="86154714"/>
<sequence length="177" mass="18818">MKKLALSFIALIMTGCASTELSTQDATYDSATQSRIRLYGQNGRPTIMTVEINGKTEEVNVGGGVGQAFASLAGVKGNESIGMPETEFSKNPGQFSTIGSKAFFKEFIVPANSKIMVRNTIQTPPHIKSISTDGTQTYVIYNCSGNEITLSTKAGKDYEVLPSASTAECGVTISEIN</sequence>
<evidence type="ECO:0000256" key="1">
    <source>
        <dbReference type="SAM" id="SignalP"/>
    </source>
</evidence>